<dbReference type="SUPFAM" id="SSF55486">
    <property type="entry name" value="Metalloproteases ('zincins'), catalytic domain"/>
    <property type="match status" value="1"/>
</dbReference>
<evidence type="ECO:0000259" key="5">
    <source>
        <dbReference type="Pfam" id="PF00413"/>
    </source>
</evidence>
<evidence type="ECO:0000256" key="4">
    <source>
        <dbReference type="ARBA" id="ARBA00022833"/>
    </source>
</evidence>
<dbReference type="Pfam" id="PF00413">
    <property type="entry name" value="Peptidase_M10"/>
    <property type="match status" value="1"/>
</dbReference>
<evidence type="ECO:0000256" key="1">
    <source>
        <dbReference type="ARBA" id="ARBA00022670"/>
    </source>
</evidence>
<evidence type="ECO:0000313" key="7">
    <source>
        <dbReference type="Proteomes" id="UP000192578"/>
    </source>
</evidence>
<dbReference type="GO" id="GO:0004222">
    <property type="term" value="F:metalloendopeptidase activity"/>
    <property type="evidence" value="ECO:0007669"/>
    <property type="project" value="InterPro"/>
</dbReference>
<accession>A0A9X6RMK4</accession>
<reference evidence="7" key="1">
    <citation type="submission" date="2017-01" db="EMBL/GenBank/DDBJ databases">
        <title>Comparative genomics of anhydrobiosis in the tardigrade Hypsibius dujardini.</title>
        <authorList>
            <person name="Yoshida Y."/>
            <person name="Koutsovoulos G."/>
            <person name="Laetsch D."/>
            <person name="Stevens L."/>
            <person name="Kumar S."/>
            <person name="Horikawa D."/>
            <person name="Ishino K."/>
            <person name="Komine S."/>
            <person name="Tomita M."/>
            <person name="Blaxter M."/>
            <person name="Arakawa K."/>
        </authorList>
    </citation>
    <scope>NUCLEOTIDE SEQUENCE [LARGE SCALE GENOMIC DNA]</scope>
    <source>
        <strain evidence="7">Z151</strain>
    </source>
</reference>
<keyword evidence="2" id="KW-0479">Metal-binding</keyword>
<dbReference type="GO" id="GO:0006508">
    <property type="term" value="P:proteolysis"/>
    <property type="evidence" value="ECO:0007669"/>
    <property type="project" value="UniProtKB-KW"/>
</dbReference>
<organism evidence="6 7">
    <name type="scientific">Hypsibius exemplaris</name>
    <name type="common">Freshwater tardigrade</name>
    <dbReference type="NCBI Taxonomy" id="2072580"/>
    <lineage>
        <taxon>Eukaryota</taxon>
        <taxon>Metazoa</taxon>
        <taxon>Ecdysozoa</taxon>
        <taxon>Tardigrada</taxon>
        <taxon>Eutardigrada</taxon>
        <taxon>Parachela</taxon>
        <taxon>Hypsibioidea</taxon>
        <taxon>Hypsibiidae</taxon>
        <taxon>Hypsibius</taxon>
    </lineage>
</organism>
<dbReference type="Proteomes" id="UP000192578">
    <property type="component" value="Unassembled WGS sequence"/>
</dbReference>
<dbReference type="AlphaFoldDB" id="A0A9X6RMK4"/>
<gene>
    <name evidence="6" type="ORF">BV898_17189</name>
</gene>
<dbReference type="GO" id="GO:0031012">
    <property type="term" value="C:extracellular matrix"/>
    <property type="evidence" value="ECO:0007669"/>
    <property type="project" value="InterPro"/>
</dbReference>
<dbReference type="EMBL" id="MTYJ01000284">
    <property type="protein sequence ID" value="OWA52746.1"/>
    <property type="molecule type" value="Genomic_DNA"/>
</dbReference>
<dbReference type="InterPro" id="IPR001818">
    <property type="entry name" value="Pept_M10_metallopeptidase"/>
</dbReference>
<dbReference type="GO" id="GO:0008270">
    <property type="term" value="F:zinc ion binding"/>
    <property type="evidence" value="ECO:0007669"/>
    <property type="project" value="InterPro"/>
</dbReference>
<comment type="caution">
    <text evidence="6">The sequence shown here is derived from an EMBL/GenBank/DDBJ whole genome shotgun (WGS) entry which is preliminary data.</text>
</comment>
<protein>
    <recommendedName>
        <fullName evidence="5">Peptidase M10 metallopeptidase domain-containing protein</fullName>
    </recommendedName>
</protein>
<keyword evidence="7" id="KW-1185">Reference proteome</keyword>
<proteinExistence type="predicted"/>
<feature type="domain" description="Peptidase M10 metallopeptidase" evidence="5">
    <location>
        <begin position="60"/>
        <end position="94"/>
    </location>
</feature>
<keyword evidence="3" id="KW-0378">Hydrolase</keyword>
<evidence type="ECO:0000256" key="2">
    <source>
        <dbReference type="ARBA" id="ARBA00022723"/>
    </source>
</evidence>
<keyword evidence="1" id="KW-0645">Protease</keyword>
<name>A0A9X6RMK4_HYPEX</name>
<evidence type="ECO:0000313" key="6">
    <source>
        <dbReference type="EMBL" id="OWA52746.1"/>
    </source>
</evidence>
<evidence type="ECO:0000256" key="3">
    <source>
        <dbReference type="ARBA" id="ARBA00022801"/>
    </source>
</evidence>
<sequence length="404" mass="44647">MDKKKHSASCFVFAWFIGAPIFGGSSNFSLDVQGAPIFGGSFNFFLDVQGYLQTFGYLKPCGANLFYVVAHEFLHALGWARSKVETALMAHLYSGEGSRLGRWSLQHDPSWKTRTVWIFAVPATSVMRLFESVGCEEVVLDVFLRVDDGEGWLVTGLDGFEEVHYLLLLGGELFQGCHFGLDLEGWEESLENAFVPFAWSATAPAPLPDQGFSELTLSLNDKLQLFPWESLAPISNTLRRFNLERNPDLTSIGFLSQGPNMTLTSMLQLYVSDNANLMTIAPPILETIPGLSAVNDTEIVFTWNGNSCNSYVLKSLITWARGSSDIRRRTLSTSCNDSCGRKISVPSGSVEGTGDFWRSYNEPACDDSKPAPACNDAWTMFPQMVVIVSLISLSLQFGMLEQIT</sequence>
<keyword evidence="4" id="KW-0862">Zinc</keyword>